<dbReference type="GO" id="GO:0004016">
    <property type="term" value="F:adenylate cyclase activity"/>
    <property type="evidence" value="ECO:0007669"/>
    <property type="project" value="UniProtKB-EC"/>
</dbReference>
<evidence type="ECO:0000313" key="3">
    <source>
        <dbReference type="Proteomes" id="UP000036756"/>
    </source>
</evidence>
<dbReference type="PATRIC" id="fig|1121307.3.peg.450"/>
<dbReference type="EC" id="4.6.1.1" evidence="2"/>
<dbReference type="InterPro" id="IPR008173">
    <property type="entry name" value="Adenylyl_cyclase_CyaB"/>
</dbReference>
<accession>A0A0J8D3W1</accession>
<reference evidence="2 3" key="1">
    <citation type="submission" date="2015-06" db="EMBL/GenBank/DDBJ databases">
        <title>Draft genome sequence of the purine-degrading Clostridium cylindrosporum HC-1 (DSM 605).</title>
        <authorList>
            <person name="Poehlein A."/>
            <person name="Schiel-Bengelsdorf B."/>
            <person name="Bengelsdorf F."/>
            <person name="Daniel R."/>
            <person name="Duerre P."/>
        </authorList>
    </citation>
    <scope>NUCLEOTIDE SEQUENCE [LARGE SCALE GENOMIC DNA]</scope>
    <source>
        <strain evidence="2 3">DSM 605</strain>
    </source>
</reference>
<dbReference type="Proteomes" id="UP000036756">
    <property type="component" value="Unassembled WGS sequence"/>
</dbReference>
<keyword evidence="2" id="KW-0456">Lyase</keyword>
<dbReference type="RefSeq" id="WP_048571258.1">
    <property type="nucleotide sequence ID" value="NZ_LFVU01000028.1"/>
</dbReference>
<dbReference type="PANTHER" id="PTHR21028:SF2">
    <property type="entry name" value="CYTH DOMAIN-CONTAINING PROTEIN"/>
    <property type="match status" value="1"/>
</dbReference>
<dbReference type="Pfam" id="PF01928">
    <property type="entry name" value="CYTH"/>
    <property type="match status" value="1"/>
</dbReference>
<comment type="caution">
    <text evidence="2">The sequence shown here is derived from an EMBL/GenBank/DDBJ whole genome shotgun (WGS) entry which is preliminary data.</text>
</comment>
<gene>
    <name evidence="2" type="ORF">CLCY_1c00890</name>
</gene>
<proteinExistence type="predicted"/>
<dbReference type="PROSITE" id="PS51707">
    <property type="entry name" value="CYTH"/>
    <property type="match status" value="1"/>
</dbReference>
<name>A0A0J8D3W1_CLOCY</name>
<dbReference type="AlphaFoldDB" id="A0A0J8D3W1"/>
<feature type="domain" description="CYTH" evidence="1">
    <location>
        <begin position="1"/>
        <end position="173"/>
    </location>
</feature>
<dbReference type="OrthoDB" id="1953701at2"/>
<keyword evidence="3" id="KW-1185">Reference proteome</keyword>
<evidence type="ECO:0000259" key="1">
    <source>
        <dbReference type="PROSITE" id="PS51707"/>
    </source>
</evidence>
<evidence type="ECO:0000313" key="2">
    <source>
        <dbReference type="EMBL" id="KMT20855.1"/>
    </source>
</evidence>
<dbReference type="Gene3D" id="2.40.320.10">
    <property type="entry name" value="Hypothetical Protein Pfu-838710-001"/>
    <property type="match status" value="1"/>
</dbReference>
<organism evidence="2 3">
    <name type="scientific">Clostridium cylindrosporum DSM 605</name>
    <dbReference type="NCBI Taxonomy" id="1121307"/>
    <lineage>
        <taxon>Bacteria</taxon>
        <taxon>Bacillati</taxon>
        <taxon>Bacillota</taxon>
        <taxon>Clostridia</taxon>
        <taxon>Eubacteriales</taxon>
        <taxon>Clostridiaceae</taxon>
        <taxon>Clostridium</taxon>
    </lineage>
</organism>
<dbReference type="InterPro" id="IPR033469">
    <property type="entry name" value="CYTH-like_dom_sf"/>
</dbReference>
<dbReference type="EMBL" id="LFVU01000028">
    <property type="protein sequence ID" value="KMT20855.1"/>
    <property type="molecule type" value="Genomic_DNA"/>
</dbReference>
<sequence length="176" mass="20444">MSEIEVKVIGIDCNDLKDKVKSLGGTLVKKEFQENYIFSLPSELNSTGYIRIRVTKDYLHNNNKTLLCIKKVISQEKVRKMDEREFEVDNFDEAFGFLSALNIEFLSKENKSRESYKLNNSLIEFDKWDDEVFPYPYAEIESEDEEELNNIVSLLNIPTDKVTSKGLLQIKKEMGL</sequence>
<dbReference type="CDD" id="cd07890">
    <property type="entry name" value="CYTH-like_AC_IV-like"/>
    <property type="match status" value="1"/>
</dbReference>
<dbReference type="InterPro" id="IPR023577">
    <property type="entry name" value="CYTH_domain"/>
</dbReference>
<protein>
    <submittedName>
        <fullName evidence="2">Adenylate cyclase</fullName>
        <ecNumber evidence="2">4.6.1.1</ecNumber>
    </submittedName>
</protein>
<dbReference type="SUPFAM" id="SSF55154">
    <property type="entry name" value="CYTH-like phosphatases"/>
    <property type="match status" value="1"/>
</dbReference>
<dbReference type="STRING" id="1121307.CLCY_1c00890"/>
<dbReference type="PANTHER" id="PTHR21028">
    <property type="entry name" value="SI:CH211-156B7.4"/>
    <property type="match status" value="1"/>
</dbReference>